<dbReference type="KEGG" id="llh:I41_35660"/>
<dbReference type="SUPFAM" id="SSF55486">
    <property type="entry name" value="Metalloproteases ('zincins'), catalytic domain"/>
    <property type="match status" value="1"/>
</dbReference>
<evidence type="ECO:0000256" key="1">
    <source>
        <dbReference type="SAM" id="SignalP"/>
    </source>
</evidence>
<dbReference type="Proteomes" id="UP000317909">
    <property type="component" value="Chromosome"/>
</dbReference>
<dbReference type="AlphaFoldDB" id="A0A517U179"/>
<accession>A0A517U179</accession>
<proteinExistence type="predicted"/>
<sequence length="398" mass="41618" precursor="true">MLQRCAVAWAVAVVALVAVPASALTVQFDYSYDTLGFFGTAENPTPARSTLEFAARSFTPFTDTLSAIQPGGGNSWTARFIDPSTNTFNNVPNLAVPQDTLIVYAIARDLAGAALGQASPGNYVFSGSPTANFSNAVTNRGQGDQSLDFAPWGGVIAVDVRNSAGIARNWNFDLGVEPPLNDYDFYTVVTHELAHLFGFGVSNAFSTDIADNAFVGTNAVALYGGAVPLAGGQHWASGVTSPPFLPGTQPKPSLGPSLTLGERKLFTPLDYAALADIGWQVPPELLGLPADFNGDSTVDGADFLIWQRGYGGFGVTPGDANGDLFVDDIDGWIISNYLGSQGMLPEAIVTARAASAAVPEPAAAALALVGLLVFAAQHRRQSIMNDVTINSCSHANPK</sequence>
<protein>
    <recommendedName>
        <fullName evidence="4">PEP-CTERM protein-sorting domain-containing protein</fullName>
    </recommendedName>
</protein>
<dbReference type="GO" id="GO:0008237">
    <property type="term" value="F:metallopeptidase activity"/>
    <property type="evidence" value="ECO:0007669"/>
    <property type="project" value="InterPro"/>
</dbReference>
<evidence type="ECO:0000313" key="3">
    <source>
        <dbReference type="Proteomes" id="UP000317909"/>
    </source>
</evidence>
<dbReference type="InterPro" id="IPR024079">
    <property type="entry name" value="MetalloPept_cat_dom_sf"/>
</dbReference>
<keyword evidence="3" id="KW-1185">Reference proteome</keyword>
<reference evidence="2 3" key="1">
    <citation type="submission" date="2019-02" db="EMBL/GenBank/DDBJ databases">
        <title>Deep-cultivation of Planctomycetes and their phenomic and genomic characterization uncovers novel biology.</title>
        <authorList>
            <person name="Wiegand S."/>
            <person name="Jogler M."/>
            <person name="Boedeker C."/>
            <person name="Pinto D."/>
            <person name="Vollmers J."/>
            <person name="Rivas-Marin E."/>
            <person name="Kohn T."/>
            <person name="Peeters S.H."/>
            <person name="Heuer A."/>
            <person name="Rast P."/>
            <person name="Oberbeckmann S."/>
            <person name="Bunk B."/>
            <person name="Jeske O."/>
            <person name="Meyerdierks A."/>
            <person name="Storesund J.E."/>
            <person name="Kallscheuer N."/>
            <person name="Luecker S."/>
            <person name="Lage O.M."/>
            <person name="Pohl T."/>
            <person name="Merkel B.J."/>
            <person name="Hornburger P."/>
            <person name="Mueller R.-W."/>
            <person name="Bruemmer F."/>
            <person name="Labrenz M."/>
            <person name="Spormann A.M."/>
            <person name="Op den Camp H."/>
            <person name="Overmann J."/>
            <person name="Amann R."/>
            <person name="Jetten M.S.M."/>
            <person name="Mascher T."/>
            <person name="Medema M.H."/>
            <person name="Devos D.P."/>
            <person name="Kaster A.-K."/>
            <person name="Ovreas L."/>
            <person name="Rohde M."/>
            <person name="Galperin M.Y."/>
            <person name="Jogler C."/>
        </authorList>
    </citation>
    <scope>NUCLEOTIDE SEQUENCE [LARGE SCALE GENOMIC DNA]</scope>
    <source>
        <strain evidence="2 3">I41</strain>
    </source>
</reference>
<organism evidence="2 3">
    <name type="scientific">Lacipirellula limnantheis</name>
    <dbReference type="NCBI Taxonomy" id="2528024"/>
    <lineage>
        <taxon>Bacteria</taxon>
        <taxon>Pseudomonadati</taxon>
        <taxon>Planctomycetota</taxon>
        <taxon>Planctomycetia</taxon>
        <taxon>Pirellulales</taxon>
        <taxon>Lacipirellulaceae</taxon>
        <taxon>Lacipirellula</taxon>
    </lineage>
</organism>
<evidence type="ECO:0008006" key="4">
    <source>
        <dbReference type="Google" id="ProtNLM"/>
    </source>
</evidence>
<keyword evidence="1" id="KW-0732">Signal</keyword>
<name>A0A517U179_9BACT</name>
<dbReference type="EMBL" id="CP036339">
    <property type="protein sequence ID" value="QDT74371.1"/>
    <property type="molecule type" value="Genomic_DNA"/>
</dbReference>
<feature type="signal peptide" evidence="1">
    <location>
        <begin position="1"/>
        <end position="23"/>
    </location>
</feature>
<dbReference type="Gene3D" id="3.40.390.10">
    <property type="entry name" value="Collagenase (Catalytic Domain)"/>
    <property type="match status" value="1"/>
</dbReference>
<gene>
    <name evidence="2" type="ORF">I41_35660</name>
</gene>
<evidence type="ECO:0000313" key="2">
    <source>
        <dbReference type="EMBL" id="QDT74371.1"/>
    </source>
</evidence>
<feature type="chain" id="PRO_5022132516" description="PEP-CTERM protein-sorting domain-containing protein" evidence="1">
    <location>
        <begin position="24"/>
        <end position="398"/>
    </location>
</feature>